<name>A0A0R2A7Z5_9LACO</name>
<comment type="caution">
    <text evidence="1">The sequence shown here is derived from an EMBL/GenBank/DDBJ whole genome shotgun (WGS) entry which is preliminary data.</text>
</comment>
<sequence>MSLLQHKLLQSPFIKHLKTTLSQQVENFFAPGWQETATESEITTPVQIMPLFQVELFINKAIIKRQPVQLALKTPTGIEQLTGILHYQSVKGQQLLILRQANVMRPLKTMDVLYIQLSPTTNQLTNYRELA</sequence>
<proteinExistence type="predicted"/>
<dbReference type="EMBL" id="AYYP01000060">
    <property type="protein sequence ID" value="KRM63582.1"/>
    <property type="molecule type" value="Genomic_DNA"/>
</dbReference>
<organism evidence="1 2">
    <name type="scientific">Ligilactobacillus agilis DSM 20509</name>
    <dbReference type="NCBI Taxonomy" id="1423718"/>
    <lineage>
        <taxon>Bacteria</taxon>
        <taxon>Bacillati</taxon>
        <taxon>Bacillota</taxon>
        <taxon>Bacilli</taxon>
        <taxon>Lactobacillales</taxon>
        <taxon>Lactobacillaceae</taxon>
        <taxon>Ligilactobacillus</taxon>
    </lineage>
</organism>
<dbReference type="RefSeq" id="WP_056977021.1">
    <property type="nucleotide sequence ID" value="NZ_AYYP01000060.1"/>
</dbReference>
<evidence type="ECO:0000313" key="2">
    <source>
        <dbReference type="Proteomes" id="UP000051008"/>
    </source>
</evidence>
<accession>A0A0R2A7Z5</accession>
<dbReference type="PATRIC" id="fig|1423718.3.peg.385"/>
<reference evidence="1 2" key="1">
    <citation type="journal article" date="2015" name="Genome Announc.">
        <title>Expanding the biotechnology potential of lactobacilli through comparative genomics of 213 strains and associated genera.</title>
        <authorList>
            <person name="Sun Z."/>
            <person name="Harris H.M."/>
            <person name="McCann A."/>
            <person name="Guo C."/>
            <person name="Argimon S."/>
            <person name="Zhang W."/>
            <person name="Yang X."/>
            <person name="Jeffery I.B."/>
            <person name="Cooney J.C."/>
            <person name="Kagawa T.F."/>
            <person name="Liu W."/>
            <person name="Song Y."/>
            <person name="Salvetti E."/>
            <person name="Wrobel A."/>
            <person name="Rasinkangas P."/>
            <person name="Parkhill J."/>
            <person name="Rea M.C."/>
            <person name="O'Sullivan O."/>
            <person name="Ritari J."/>
            <person name="Douillard F.P."/>
            <person name="Paul Ross R."/>
            <person name="Yang R."/>
            <person name="Briner A.E."/>
            <person name="Felis G.E."/>
            <person name="de Vos W.M."/>
            <person name="Barrangou R."/>
            <person name="Klaenhammer T.R."/>
            <person name="Caufield P.W."/>
            <person name="Cui Y."/>
            <person name="Zhang H."/>
            <person name="O'Toole P.W."/>
        </authorList>
    </citation>
    <scope>NUCLEOTIDE SEQUENCE [LARGE SCALE GENOMIC DNA]</scope>
    <source>
        <strain evidence="1 2">DSM 20509</strain>
    </source>
</reference>
<dbReference type="AlphaFoldDB" id="A0A0R2A7Z5"/>
<protein>
    <submittedName>
        <fullName evidence="1">Uncharacterized protein</fullName>
    </submittedName>
</protein>
<dbReference type="Proteomes" id="UP000051008">
    <property type="component" value="Unassembled WGS sequence"/>
</dbReference>
<keyword evidence="2" id="KW-1185">Reference proteome</keyword>
<evidence type="ECO:0000313" key="1">
    <source>
        <dbReference type="EMBL" id="KRM63582.1"/>
    </source>
</evidence>
<gene>
    <name evidence="1" type="ORF">FC14_GL000367</name>
</gene>